<dbReference type="InterPro" id="IPR009936">
    <property type="entry name" value="DUF1468"/>
</dbReference>
<feature type="transmembrane region" description="Helical" evidence="1">
    <location>
        <begin position="93"/>
        <end position="123"/>
    </location>
</feature>
<feature type="transmembrane region" description="Helical" evidence="1">
    <location>
        <begin position="20"/>
        <end position="39"/>
    </location>
</feature>
<dbReference type="Pfam" id="PF07331">
    <property type="entry name" value="TctB"/>
    <property type="match status" value="1"/>
</dbReference>
<keyword evidence="1" id="KW-1133">Transmembrane helix</keyword>
<reference evidence="3" key="1">
    <citation type="submission" date="2023-07" db="EMBL/GenBank/DDBJ databases">
        <title>Genomic Encyclopedia of Type Strains, Phase IV (KMG-IV): sequencing the most valuable type-strain genomes for metagenomic binning, comparative biology and taxonomic classification.</title>
        <authorList>
            <person name="Goeker M."/>
        </authorList>
    </citation>
    <scope>NUCLEOTIDE SEQUENCE</scope>
    <source>
        <strain evidence="3">DSM 21202</strain>
    </source>
</reference>
<dbReference type="AlphaFoldDB" id="A0AAE3VLI2"/>
<evidence type="ECO:0000259" key="2">
    <source>
        <dbReference type="Pfam" id="PF07331"/>
    </source>
</evidence>
<organism evidence="3 4">
    <name type="scientific">Amorphus orientalis</name>
    <dbReference type="NCBI Taxonomy" id="649198"/>
    <lineage>
        <taxon>Bacteria</taxon>
        <taxon>Pseudomonadati</taxon>
        <taxon>Pseudomonadota</taxon>
        <taxon>Alphaproteobacteria</taxon>
        <taxon>Hyphomicrobiales</taxon>
        <taxon>Amorphaceae</taxon>
        <taxon>Amorphus</taxon>
    </lineage>
</organism>
<proteinExistence type="predicted"/>
<protein>
    <recommendedName>
        <fullName evidence="2">DUF1468 domain-containing protein</fullName>
    </recommendedName>
</protein>
<feature type="domain" description="DUF1468" evidence="2">
    <location>
        <begin position="22"/>
        <end position="158"/>
    </location>
</feature>
<gene>
    <name evidence="3" type="ORF">J2S73_000703</name>
</gene>
<feature type="transmembrane region" description="Helical" evidence="1">
    <location>
        <begin position="135"/>
        <end position="157"/>
    </location>
</feature>
<dbReference type="Proteomes" id="UP001229244">
    <property type="component" value="Unassembled WGS sequence"/>
</dbReference>
<keyword evidence="1" id="KW-0472">Membrane</keyword>
<sequence length="169" mass="17409">MSNVDAGDVRARPSRTGDAIAAAIGLAAIGLFVAAPSLVDRSGPDPFYKGPLIFPLIALAITAAGALPSAFRLVTGTTRSWRIDGAGVPLRAIGLFALACLYAPAIAAFGLDAATFVFLFLGLLAAGYRRPLRALAVAVSVTLIMHLAFVTVLDIWFPTPSLAPLTFGG</sequence>
<evidence type="ECO:0000313" key="3">
    <source>
        <dbReference type="EMBL" id="MDQ0314266.1"/>
    </source>
</evidence>
<feature type="transmembrane region" description="Helical" evidence="1">
    <location>
        <begin position="51"/>
        <end position="73"/>
    </location>
</feature>
<dbReference type="EMBL" id="JAUSUL010000001">
    <property type="protein sequence ID" value="MDQ0314266.1"/>
    <property type="molecule type" value="Genomic_DNA"/>
</dbReference>
<dbReference type="RefSeq" id="WP_306884040.1">
    <property type="nucleotide sequence ID" value="NZ_JAUSUL010000001.1"/>
</dbReference>
<comment type="caution">
    <text evidence="3">The sequence shown here is derived from an EMBL/GenBank/DDBJ whole genome shotgun (WGS) entry which is preliminary data.</text>
</comment>
<keyword evidence="1" id="KW-0812">Transmembrane</keyword>
<accession>A0AAE3VLI2</accession>
<keyword evidence="4" id="KW-1185">Reference proteome</keyword>
<evidence type="ECO:0000256" key="1">
    <source>
        <dbReference type="SAM" id="Phobius"/>
    </source>
</evidence>
<name>A0AAE3VLI2_9HYPH</name>
<evidence type="ECO:0000313" key="4">
    <source>
        <dbReference type="Proteomes" id="UP001229244"/>
    </source>
</evidence>